<dbReference type="InterPro" id="IPR003795">
    <property type="entry name" value="DUF192"/>
</dbReference>
<evidence type="ECO:0000313" key="1">
    <source>
        <dbReference type="EMBL" id="PWK17496.1"/>
    </source>
</evidence>
<evidence type="ECO:0000313" key="2">
    <source>
        <dbReference type="Proteomes" id="UP000245430"/>
    </source>
</evidence>
<dbReference type="Gene3D" id="2.60.120.1140">
    <property type="entry name" value="Protein of unknown function DUF192"/>
    <property type="match status" value="1"/>
</dbReference>
<gene>
    <name evidence="1" type="ORF">LX78_02598</name>
</gene>
<sequence>MPFKIKHSLPFVLAISTITIGLTTSCKEDKKVIKTVKIPFTKEGELTLYKSVTDSIISKIDIEIADTEYDTQTGLMYRNSMKDNQGMLFVFQDMRPRSFYMKNTKFPLDLIYLDNNKTIVSFQENAQPLDESSLPSNAPAKYVLEINAGLVNKWQLEVGDRMDYTDQQL</sequence>
<protein>
    <recommendedName>
        <fullName evidence="3">DUF192 domain-containing protein</fullName>
    </recommendedName>
</protein>
<dbReference type="EMBL" id="QGGP01000008">
    <property type="protein sequence ID" value="PWK17496.1"/>
    <property type="molecule type" value="Genomic_DNA"/>
</dbReference>
<dbReference type="AlphaFoldDB" id="A0A316DII6"/>
<dbReference type="Pfam" id="PF02643">
    <property type="entry name" value="DUF192"/>
    <property type="match status" value="1"/>
</dbReference>
<dbReference type="Proteomes" id="UP000245430">
    <property type="component" value="Unassembled WGS sequence"/>
</dbReference>
<dbReference type="PANTHER" id="PTHR37953:SF1">
    <property type="entry name" value="UPF0127 PROTEIN MJ1496"/>
    <property type="match status" value="1"/>
</dbReference>
<dbReference type="OrthoDB" id="5526466at2"/>
<dbReference type="PROSITE" id="PS51257">
    <property type="entry name" value="PROKAR_LIPOPROTEIN"/>
    <property type="match status" value="1"/>
</dbReference>
<organism evidence="1 2">
    <name type="scientific">Xanthomarina spongicola</name>
    <dbReference type="NCBI Taxonomy" id="570520"/>
    <lineage>
        <taxon>Bacteria</taxon>
        <taxon>Pseudomonadati</taxon>
        <taxon>Bacteroidota</taxon>
        <taxon>Flavobacteriia</taxon>
        <taxon>Flavobacteriales</taxon>
        <taxon>Flavobacteriaceae</taxon>
        <taxon>Xanthomarina</taxon>
    </lineage>
</organism>
<dbReference type="InterPro" id="IPR038695">
    <property type="entry name" value="Saro_0823-like_sf"/>
</dbReference>
<dbReference type="RefSeq" id="WP_109683144.1">
    <property type="nucleotide sequence ID" value="NZ_QGGP01000008.1"/>
</dbReference>
<proteinExistence type="predicted"/>
<comment type="caution">
    <text evidence="1">The sequence shown here is derived from an EMBL/GenBank/DDBJ whole genome shotgun (WGS) entry which is preliminary data.</text>
</comment>
<accession>A0A316DII6</accession>
<keyword evidence="2" id="KW-1185">Reference proteome</keyword>
<name>A0A316DII6_9FLAO</name>
<dbReference type="PANTHER" id="PTHR37953">
    <property type="entry name" value="UPF0127 PROTEIN MJ1496"/>
    <property type="match status" value="1"/>
</dbReference>
<reference evidence="1 2" key="1">
    <citation type="submission" date="2018-05" db="EMBL/GenBank/DDBJ databases">
        <title>Genomic Encyclopedia of Archaeal and Bacterial Type Strains, Phase II (KMG-II): from individual species to whole genera.</title>
        <authorList>
            <person name="Goeker M."/>
        </authorList>
    </citation>
    <scope>NUCLEOTIDE SEQUENCE [LARGE SCALE GENOMIC DNA]</scope>
    <source>
        <strain evidence="1 2">DSM 22637</strain>
    </source>
</reference>
<evidence type="ECO:0008006" key="3">
    <source>
        <dbReference type="Google" id="ProtNLM"/>
    </source>
</evidence>